<protein>
    <submittedName>
        <fullName evidence="3">Heterokaryon incompatibility domain-containing protein</fullName>
    </submittedName>
</protein>
<dbReference type="PANTHER" id="PTHR24148:SF64">
    <property type="entry name" value="HETEROKARYON INCOMPATIBILITY DOMAIN-CONTAINING PROTEIN"/>
    <property type="match status" value="1"/>
</dbReference>
<dbReference type="EMBL" id="JARVKM010000063">
    <property type="protein sequence ID" value="KAK9772321.1"/>
    <property type="molecule type" value="Genomic_DNA"/>
</dbReference>
<gene>
    <name evidence="3" type="ORF">SCAR479_11021</name>
</gene>
<proteinExistence type="predicted"/>
<reference evidence="3 4" key="1">
    <citation type="submission" date="2024-02" db="EMBL/GenBank/DDBJ databases">
        <title>First draft genome assembly of two strains of Seiridium cardinale.</title>
        <authorList>
            <person name="Emiliani G."/>
            <person name="Scali E."/>
        </authorList>
    </citation>
    <scope>NUCLEOTIDE SEQUENCE [LARGE SCALE GENOMIC DNA]</scope>
    <source>
        <strain evidence="3 4">BM-138-000479</strain>
    </source>
</reference>
<comment type="caution">
    <text evidence="3">The sequence shown here is derived from an EMBL/GenBank/DDBJ whole genome shotgun (WGS) entry which is preliminary data.</text>
</comment>
<keyword evidence="4" id="KW-1185">Reference proteome</keyword>
<sequence>MTIEPGKAADVLRCSLRIVDLNTRPTYTALSYTWERGSSLDEAWSQAFTVPLHNLQKRIMDYLDLSRDDGPSRTEDEKQLLCNGQKMTILPNLYDALVELRSSCPGDYWIDAVCINQLDSDERTSQVSMMGRIYQQAESVTVWLDTCPPLLSATLQKKFAKIQAPPSRPEKQEDIISMSFLTLLWVFSRRWFKRLWTVQEVCLAQQRVFRVGKLTTSPEVMLRLVNEFQSHCQFLDYATRTASTTHIQNIPLVLGFRQTFEKSEKWSLDEWLNAVKGRRLKVARDIVYGGLALVDPECLHIDQSLQLEHSPPRLPHRPKHHLIATVPHQEQQDLNPEEDEQNETPPLPIRPAQSSLVPMPLEEQRESNADTSNLNLWPKITANYRASTAEVFLNVAAALLSRPNGVDLLFSTQSLFRGRGLRFQNLNFVASDETVDENNSSWIPNPIFWSFRKKQLIWRGEQGYSACTQYPNSPKISPNGRILYIETSKLEIVEHLLTDGVPRSAGSNVIRMFGYFHHVIQGFSTYCTQLNIRPEENLARLASVIVAGRMSDTDALFAMCAWIHASTLSPEESDWSSSPFATIHKRLTLELKLEPDPKAVRASFARLKDAFPGAPWPKTRNCALEDESSLACLTSFFKLFFEMADSWSIFTTAKGRPCLALQPIQRGDQVMLVKGSQVPYVFRLIDEDLKRRANAIKTYVMTESAKNYTDQGKIQRREETFEKLTTKLKGIEARIGKENGWVLVGEAFVEGVMHGEALDQDLEFEAVAIV</sequence>
<dbReference type="InterPro" id="IPR010730">
    <property type="entry name" value="HET"/>
</dbReference>
<feature type="region of interest" description="Disordered" evidence="1">
    <location>
        <begin position="330"/>
        <end position="353"/>
    </location>
</feature>
<dbReference type="InterPro" id="IPR052895">
    <property type="entry name" value="HetReg/Transcr_Mod"/>
</dbReference>
<evidence type="ECO:0000256" key="1">
    <source>
        <dbReference type="SAM" id="MobiDB-lite"/>
    </source>
</evidence>
<evidence type="ECO:0000313" key="4">
    <source>
        <dbReference type="Proteomes" id="UP001465668"/>
    </source>
</evidence>
<feature type="domain" description="Heterokaryon incompatibility" evidence="2">
    <location>
        <begin position="27"/>
        <end position="200"/>
    </location>
</feature>
<evidence type="ECO:0000259" key="2">
    <source>
        <dbReference type="Pfam" id="PF06985"/>
    </source>
</evidence>
<dbReference type="PANTHER" id="PTHR24148">
    <property type="entry name" value="ANKYRIN REPEAT DOMAIN-CONTAINING PROTEIN 39 HOMOLOG-RELATED"/>
    <property type="match status" value="1"/>
</dbReference>
<dbReference type="Proteomes" id="UP001465668">
    <property type="component" value="Unassembled WGS sequence"/>
</dbReference>
<dbReference type="Pfam" id="PF06985">
    <property type="entry name" value="HET"/>
    <property type="match status" value="1"/>
</dbReference>
<organism evidence="3 4">
    <name type="scientific">Seiridium cardinale</name>
    <dbReference type="NCBI Taxonomy" id="138064"/>
    <lineage>
        <taxon>Eukaryota</taxon>
        <taxon>Fungi</taxon>
        <taxon>Dikarya</taxon>
        <taxon>Ascomycota</taxon>
        <taxon>Pezizomycotina</taxon>
        <taxon>Sordariomycetes</taxon>
        <taxon>Xylariomycetidae</taxon>
        <taxon>Amphisphaeriales</taxon>
        <taxon>Sporocadaceae</taxon>
        <taxon>Seiridium</taxon>
    </lineage>
</organism>
<evidence type="ECO:0000313" key="3">
    <source>
        <dbReference type="EMBL" id="KAK9772321.1"/>
    </source>
</evidence>
<name>A0ABR2XEV4_9PEZI</name>
<accession>A0ABR2XEV4</accession>